<dbReference type="PANTHER" id="PTHR13610">
    <property type="entry name" value="METHYLTRANSFERASE DOMAIN-CONTAINING PROTEIN"/>
    <property type="match status" value="1"/>
</dbReference>
<evidence type="ECO:0000256" key="1">
    <source>
        <dbReference type="ARBA" id="ARBA00022603"/>
    </source>
</evidence>
<evidence type="ECO:0000256" key="2">
    <source>
        <dbReference type="ARBA" id="ARBA00022679"/>
    </source>
</evidence>
<dbReference type="CDD" id="cd02440">
    <property type="entry name" value="AdoMet_MTases"/>
    <property type="match status" value="1"/>
</dbReference>
<accession>A0A6C2YM17</accession>
<evidence type="ECO:0000313" key="7">
    <source>
        <dbReference type="Proteomes" id="UP000464378"/>
    </source>
</evidence>
<dbReference type="Gene3D" id="3.40.50.150">
    <property type="entry name" value="Vaccinia Virus protein VP39"/>
    <property type="match status" value="1"/>
</dbReference>
<protein>
    <recommendedName>
        <fullName evidence="5">Methyltransferase domain-containing protein</fullName>
    </recommendedName>
</protein>
<dbReference type="GO" id="GO:0005840">
    <property type="term" value="C:ribosome"/>
    <property type="evidence" value="ECO:0007669"/>
    <property type="project" value="UniProtKB-KW"/>
</dbReference>
<dbReference type="InterPro" id="IPR029063">
    <property type="entry name" value="SAM-dependent_MTases_sf"/>
</dbReference>
<keyword evidence="1 6" id="KW-0489">Methyltransferase</keyword>
<dbReference type="Pfam" id="PF13847">
    <property type="entry name" value="Methyltransf_31"/>
    <property type="match status" value="1"/>
</dbReference>
<dbReference type="InParanoid" id="A0A6C2YM17"/>
<dbReference type="AlphaFoldDB" id="A0A6C2YM17"/>
<name>A0A6C2YM17_9BACT</name>
<dbReference type="InterPro" id="IPR026170">
    <property type="entry name" value="FAM173A/B"/>
</dbReference>
<gene>
    <name evidence="6" type="ORF">GMBLW1_13300</name>
</gene>
<keyword evidence="6" id="KW-0689">Ribosomal protein</keyword>
<keyword evidence="6" id="KW-0687">Ribonucleoprotein</keyword>
<keyword evidence="4" id="KW-0732">Signal</keyword>
<feature type="chain" id="PRO_5033879484" description="Methyltransferase domain-containing protein" evidence="4">
    <location>
        <begin position="28"/>
        <end position="286"/>
    </location>
</feature>
<dbReference type="NCBIfam" id="TIGR03000">
    <property type="entry name" value="plancto_dom_1"/>
    <property type="match status" value="1"/>
</dbReference>
<organism evidence="6">
    <name type="scientific">Tuwongella immobilis</name>
    <dbReference type="NCBI Taxonomy" id="692036"/>
    <lineage>
        <taxon>Bacteria</taxon>
        <taxon>Pseudomonadati</taxon>
        <taxon>Planctomycetota</taxon>
        <taxon>Planctomycetia</taxon>
        <taxon>Gemmatales</taxon>
        <taxon>Gemmataceae</taxon>
        <taxon>Tuwongella</taxon>
    </lineage>
</organism>
<sequence length="286" mass="31797">MIRHICRLFACLMIGIGSLVVTIPASAQSSDSVTTQMTVTMPYPTAKLTIDETATTTTGVERIFETPRLTAGKRYQYKLTAVWSPNNYTTITRTRTVEFVAGTPFRVDLRPKEDSQPDSIVIRYVPTPQVVVNRMLELAGVKEGDIVYDLGCGDGRIVVTAVSKFGAKRGVGIDLDPERIADSKKTAASAKVGDRVEFRQADVLKIPDYSDASVVMLYMGNDLNLQLRPILQKSLKPGSRIVSHRFTMGDWKPDQTITMKDETGEQFLLHLWTIRGDELTPRKSPK</sequence>
<dbReference type="InterPro" id="IPR017460">
    <property type="entry name" value="CHP03000_planctomycetes"/>
</dbReference>
<evidence type="ECO:0000313" key="6">
    <source>
        <dbReference type="EMBL" id="VIP02630.1"/>
    </source>
</evidence>
<dbReference type="Proteomes" id="UP000464378">
    <property type="component" value="Chromosome"/>
</dbReference>
<dbReference type="InterPro" id="IPR025714">
    <property type="entry name" value="Methyltranfer_dom"/>
</dbReference>
<dbReference type="GO" id="GO:0032259">
    <property type="term" value="P:methylation"/>
    <property type="evidence" value="ECO:0007669"/>
    <property type="project" value="UniProtKB-KW"/>
</dbReference>
<feature type="signal peptide" evidence="4">
    <location>
        <begin position="1"/>
        <end position="27"/>
    </location>
</feature>
<keyword evidence="3" id="KW-0949">S-adenosyl-L-methionine</keyword>
<evidence type="ECO:0000259" key="5">
    <source>
        <dbReference type="Pfam" id="PF13847"/>
    </source>
</evidence>
<dbReference type="KEGG" id="tim:GMBLW1_13300"/>
<keyword evidence="7" id="KW-1185">Reference proteome</keyword>
<evidence type="ECO:0000256" key="3">
    <source>
        <dbReference type="ARBA" id="ARBA00022691"/>
    </source>
</evidence>
<dbReference type="SUPFAM" id="SSF53335">
    <property type="entry name" value="S-adenosyl-L-methionine-dependent methyltransferases"/>
    <property type="match status" value="1"/>
</dbReference>
<proteinExistence type="predicted"/>
<dbReference type="EMBL" id="LR586016">
    <property type="protein sequence ID" value="VIP02630.1"/>
    <property type="molecule type" value="Genomic_DNA"/>
</dbReference>
<dbReference type="PANTHER" id="PTHR13610:SF11">
    <property type="entry name" value="METHYLTRANSFERASE DOMAIN-CONTAINING PROTEIN"/>
    <property type="match status" value="1"/>
</dbReference>
<dbReference type="EMBL" id="LR593887">
    <property type="protein sequence ID" value="VTS01978.1"/>
    <property type="molecule type" value="Genomic_DNA"/>
</dbReference>
<keyword evidence="2" id="KW-0808">Transferase</keyword>
<dbReference type="GO" id="GO:0016279">
    <property type="term" value="F:protein-lysine N-methyltransferase activity"/>
    <property type="evidence" value="ECO:0007669"/>
    <property type="project" value="InterPro"/>
</dbReference>
<reference evidence="6" key="1">
    <citation type="submission" date="2019-04" db="EMBL/GenBank/DDBJ databases">
        <authorList>
            <consortium name="Science for Life Laboratories"/>
        </authorList>
    </citation>
    <scope>NUCLEOTIDE SEQUENCE</scope>
    <source>
        <strain evidence="6">MBLW1</strain>
    </source>
</reference>
<evidence type="ECO:0000256" key="4">
    <source>
        <dbReference type="SAM" id="SignalP"/>
    </source>
</evidence>
<feature type="domain" description="Methyltransferase" evidence="5">
    <location>
        <begin position="143"/>
        <end position="253"/>
    </location>
</feature>